<dbReference type="OrthoDB" id="1735038at2759"/>
<evidence type="ECO:0000256" key="2">
    <source>
        <dbReference type="ARBA" id="ARBA00022670"/>
    </source>
</evidence>
<reference evidence="8" key="1">
    <citation type="journal article" date="2023" name="Commun. Biol.">
        <title>Genome analysis of Parmales, the sister group of diatoms, reveals the evolutionary specialization of diatoms from phago-mixotrophs to photoautotrophs.</title>
        <authorList>
            <person name="Ban H."/>
            <person name="Sato S."/>
            <person name="Yoshikawa S."/>
            <person name="Yamada K."/>
            <person name="Nakamura Y."/>
            <person name="Ichinomiya M."/>
            <person name="Sato N."/>
            <person name="Blanc-Mathieu R."/>
            <person name="Endo H."/>
            <person name="Kuwata A."/>
            <person name="Ogata H."/>
        </authorList>
    </citation>
    <scope>NUCLEOTIDE SEQUENCE [LARGE SCALE GENOMIC DNA]</scope>
    <source>
        <strain evidence="8">NIES 3701</strain>
    </source>
</reference>
<evidence type="ECO:0000256" key="1">
    <source>
        <dbReference type="ARBA" id="ARBA00011079"/>
    </source>
</evidence>
<keyword evidence="3 6" id="KW-0732">Signal</keyword>
<evidence type="ECO:0000256" key="4">
    <source>
        <dbReference type="ARBA" id="ARBA00022801"/>
    </source>
</evidence>
<protein>
    <submittedName>
        <fullName evidence="7">Uncharacterized protein</fullName>
    </submittedName>
</protein>
<dbReference type="GO" id="GO:0008239">
    <property type="term" value="F:dipeptidyl-peptidase activity"/>
    <property type="evidence" value="ECO:0007669"/>
    <property type="project" value="TreeGrafter"/>
</dbReference>
<dbReference type="InterPro" id="IPR029058">
    <property type="entry name" value="AB_hydrolase_fold"/>
</dbReference>
<gene>
    <name evidence="7" type="ORF">TrST_g2096</name>
</gene>
<dbReference type="AlphaFoldDB" id="A0A9W7BHU7"/>
<feature type="chain" id="PRO_5040806007" evidence="6">
    <location>
        <begin position="21"/>
        <end position="543"/>
    </location>
</feature>
<dbReference type="Pfam" id="PF05577">
    <property type="entry name" value="Peptidase_S28"/>
    <property type="match status" value="1"/>
</dbReference>
<proteinExistence type="inferred from homology"/>
<keyword evidence="4" id="KW-0378">Hydrolase</keyword>
<dbReference type="InterPro" id="IPR042269">
    <property type="entry name" value="Ser_carbopepase_S28_SKS"/>
</dbReference>
<dbReference type="Gene3D" id="1.20.120.980">
    <property type="entry name" value="Serine carboxypeptidase S28, SKS domain"/>
    <property type="match status" value="1"/>
</dbReference>
<dbReference type="InterPro" id="IPR008758">
    <property type="entry name" value="Peptidase_S28"/>
</dbReference>
<evidence type="ECO:0000256" key="6">
    <source>
        <dbReference type="SAM" id="SignalP"/>
    </source>
</evidence>
<keyword evidence="2" id="KW-0645">Protease</keyword>
<organism evidence="7 8">
    <name type="scientific">Triparma strigata</name>
    <dbReference type="NCBI Taxonomy" id="1606541"/>
    <lineage>
        <taxon>Eukaryota</taxon>
        <taxon>Sar</taxon>
        <taxon>Stramenopiles</taxon>
        <taxon>Ochrophyta</taxon>
        <taxon>Bolidophyceae</taxon>
        <taxon>Parmales</taxon>
        <taxon>Triparmaceae</taxon>
        <taxon>Triparma</taxon>
    </lineage>
</organism>
<feature type="signal peptide" evidence="6">
    <location>
        <begin position="1"/>
        <end position="20"/>
    </location>
</feature>
<keyword evidence="8" id="KW-1185">Reference proteome</keyword>
<evidence type="ECO:0000313" key="7">
    <source>
        <dbReference type="EMBL" id="GMH90732.1"/>
    </source>
</evidence>
<accession>A0A9W7BHU7</accession>
<comment type="similarity">
    <text evidence="1">Belongs to the peptidase S28 family.</text>
</comment>
<keyword evidence="5" id="KW-0325">Glycoprotein</keyword>
<evidence type="ECO:0000313" key="8">
    <source>
        <dbReference type="Proteomes" id="UP001165085"/>
    </source>
</evidence>
<evidence type="ECO:0000256" key="3">
    <source>
        <dbReference type="ARBA" id="ARBA00022729"/>
    </source>
</evidence>
<dbReference type="Proteomes" id="UP001165085">
    <property type="component" value="Unassembled WGS sequence"/>
</dbReference>
<name>A0A9W7BHU7_9STRA</name>
<dbReference type="PANTHER" id="PTHR11010:SF117">
    <property type="entry name" value="SERINE PROTEASE 16"/>
    <property type="match status" value="1"/>
</dbReference>
<dbReference type="EMBL" id="BRXY01000375">
    <property type="protein sequence ID" value="GMH90732.1"/>
    <property type="molecule type" value="Genomic_DNA"/>
</dbReference>
<dbReference type="GO" id="GO:0070008">
    <property type="term" value="F:serine-type exopeptidase activity"/>
    <property type="evidence" value="ECO:0007669"/>
    <property type="project" value="InterPro"/>
</dbReference>
<dbReference type="Gene3D" id="3.40.50.1820">
    <property type="entry name" value="alpha/beta hydrolase"/>
    <property type="match status" value="1"/>
</dbReference>
<evidence type="ECO:0000256" key="5">
    <source>
        <dbReference type="ARBA" id="ARBA00023180"/>
    </source>
</evidence>
<comment type="caution">
    <text evidence="7">The sequence shown here is derived from an EMBL/GenBank/DDBJ whole genome shotgun (WGS) entry which is preliminary data.</text>
</comment>
<sequence>MTFSRSLFASLLLLLISVSAKSIKYPNGGHHVQNVLDSHSDSEFSASAYDEYGNTDPFFYNDAITDHFSKNVISKPAKWNQRFYYQDQFWGGDGYPVFLYIGGEGPQGPASEKLFMWQLAKEHKALMVSLEHRFYGGSYPTSDMSAENLAYLTSEQALADLARFIEYISSLSVASSHIELGKSTPPLKVKASAADSKWVSFGGSYPGNLATWLKLKYPSSVAGTVGSSAPVQADYNFYRYAEVVGAALKYPLIGESDQCYDVVEKAMAQLHDLVTTTVPYGSSDKVPTNLKPCTEMKTEQDLYAYESNVFGNFQGTVQYNMQMAGAATVADLCSSLTDTTATSPLGALDAMFEKFFASADSSCIASSWDEMIGELQVEAFDGSSAMRQWIWQSCNEFGYFQTTEGDGHPFTSLTSCSLKIAGKEMCEQAYGIEGYTGPQKSGDGSKYASTEMYGSRSVLGANITMPNGNMDPWHSLGVVNATGEFYEPAELTHSETVVFIDGTAHCRDMYAPEAFASSGFNDTGPVQWAHSVISENVAAYLKE</sequence>
<dbReference type="PANTHER" id="PTHR11010">
    <property type="entry name" value="PROTEASE S28 PRO-X CARBOXYPEPTIDASE-RELATED"/>
    <property type="match status" value="1"/>
</dbReference>
<dbReference type="SUPFAM" id="SSF53474">
    <property type="entry name" value="alpha/beta-Hydrolases"/>
    <property type="match status" value="1"/>
</dbReference>
<dbReference type="GO" id="GO:0006508">
    <property type="term" value="P:proteolysis"/>
    <property type="evidence" value="ECO:0007669"/>
    <property type="project" value="UniProtKB-KW"/>
</dbReference>